<sequence length="323" mass="34875">MAKKSSKCYNYMKHDSANKLILREGKVICDIGCCGKLLTCTSSVISLHLKRMHHINISKQCTKSTAITAPTATITDGTTSSPPTVHSHSQSPLHSELSASFPKADSQQQHHSTSPDPHSSHPHSSHVYPSSDSCPSTIHHISHDTLCKFVFKYSLPSCVFTDPIFDLGSSSLSGVSSLDSSSVDSSCSNFRTRTGTGTGTKIRTGAGLGAGVGARAGAGLEKCSCPSVPLSLLQQSLSTSHEDPLLKLKQQYRLCESHIGTKYPMAVRSWQTNFEYKYRIAHADSSQHRVVGCKRREEEEGEEEGGEEVEVSSVDDNQSCSSS</sequence>
<reference evidence="2" key="1">
    <citation type="submission" date="2022-03" db="EMBL/GenBank/DDBJ databases">
        <title>Draft genome sequence of Aduncisulcus paluster, a free-living microaerophilic Fornicata.</title>
        <authorList>
            <person name="Yuyama I."/>
            <person name="Kume K."/>
            <person name="Tamura T."/>
            <person name="Inagaki Y."/>
            <person name="Hashimoto T."/>
        </authorList>
    </citation>
    <scope>NUCLEOTIDE SEQUENCE</scope>
    <source>
        <strain evidence="2">NY0171</strain>
    </source>
</reference>
<proteinExistence type="predicted"/>
<gene>
    <name evidence="2" type="ORF">ADUPG1_008335</name>
</gene>
<accession>A0ABQ5KVQ2</accession>
<protein>
    <recommendedName>
        <fullName evidence="4">C2H2-type domain-containing protein</fullName>
    </recommendedName>
</protein>
<feature type="non-terminal residue" evidence="2">
    <location>
        <position position="323"/>
    </location>
</feature>
<feature type="region of interest" description="Disordered" evidence="1">
    <location>
        <begin position="289"/>
        <end position="323"/>
    </location>
</feature>
<feature type="compositionally biased region" description="Acidic residues" evidence="1">
    <location>
        <begin position="299"/>
        <end position="310"/>
    </location>
</feature>
<dbReference type="Proteomes" id="UP001057375">
    <property type="component" value="Unassembled WGS sequence"/>
</dbReference>
<feature type="compositionally biased region" description="Low complexity" evidence="1">
    <location>
        <begin position="105"/>
        <end position="117"/>
    </location>
</feature>
<feature type="compositionally biased region" description="Low complexity" evidence="1">
    <location>
        <begin position="72"/>
        <end position="92"/>
    </location>
</feature>
<evidence type="ECO:0000313" key="3">
    <source>
        <dbReference type="Proteomes" id="UP001057375"/>
    </source>
</evidence>
<keyword evidence="3" id="KW-1185">Reference proteome</keyword>
<organism evidence="2 3">
    <name type="scientific">Aduncisulcus paluster</name>
    <dbReference type="NCBI Taxonomy" id="2918883"/>
    <lineage>
        <taxon>Eukaryota</taxon>
        <taxon>Metamonada</taxon>
        <taxon>Carpediemonas-like organisms</taxon>
        <taxon>Aduncisulcus</taxon>
    </lineage>
</organism>
<name>A0ABQ5KVQ2_9EUKA</name>
<evidence type="ECO:0008006" key="4">
    <source>
        <dbReference type="Google" id="ProtNLM"/>
    </source>
</evidence>
<feature type="region of interest" description="Disordered" evidence="1">
    <location>
        <begin position="72"/>
        <end position="129"/>
    </location>
</feature>
<comment type="caution">
    <text evidence="2">The sequence shown here is derived from an EMBL/GenBank/DDBJ whole genome shotgun (WGS) entry which is preliminary data.</text>
</comment>
<evidence type="ECO:0000256" key="1">
    <source>
        <dbReference type="SAM" id="MobiDB-lite"/>
    </source>
</evidence>
<evidence type="ECO:0000313" key="2">
    <source>
        <dbReference type="EMBL" id="GKT35110.1"/>
    </source>
</evidence>
<feature type="compositionally biased region" description="Low complexity" evidence="1">
    <location>
        <begin position="311"/>
        <end position="323"/>
    </location>
</feature>
<dbReference type="EMBL" id="BQXS01010922">
    <property type="protein sequence ID" value="GKT35110.1"/>
    <property type="molecule type" value="Genomic_DNA"/>
</dbReference>